<dbReference type="Gene3D" id="3.30.70.1070">
    <property type="entry name" value="Sporulation related repeat"/>
    <property type="match status" value="1"/>
</dbReference>
<dbReference type="AlphaFoldDB" id="A0A1W1CXH1"/>
<dbReference type="Pfam" id="PF05036">
    <property type="entry name" value="SPOR"/>
    <property type="match status" value="1"/>
</dbReference>
<feature type="transmembrane region" description="Helical" evidence="2">
    <location>
        <begin position="25"/>
        <end position="42"/>
    </location>
</feature>
<name>A0A1W1CXH1_9ZZZZ</name>
<evidence type="ECO:0000313" key="4">
    <source>
        <dbReference type="EMBL" id="SFV70479.1"/>
    </source>
</evidence>
<evidence type="ECO:0000259" key="3">
    <source>
        <dbReference type="Pfam" id="PF05036"/>
    </source>
</evidence>
<dbReference type="SUPFAM" id="SSF110997">
    <property type="entry name" value="Sporulation related repeat"/>
    <property type="match status" value="1"/>
</dbReference>
<proteinExistence type="predicted"/>
<gene>
    <name evidence="4" type="ORF">MNB_SV-13-1310</name>
</gene>
<feature type="compositionally biased region" description="Polar residues" evidence="1">
    <location>
        <begin position="70"/>
        <end position="85"/>
    </location>
</feature>
<feature type="domain" description="SPOR" evidence="3">
    <location>
        <begin position="187"/>
        <end position="256"/>
    </location>
</feature>
<evidence type="ECO:0000256" key="1">
    <source>
        <dbReference type="SAM" id="MobiDB-lite"/>
    </source>
</evidence>
<reference evidence="4" key="1">
    <citation type="submission" date="2016-10" db="EMBL/GenBank/DDBJ databases">
        <authorList>
            <person name="de Groot N.N."/>
        </authorList>
    </citation>
    <scope>NUCLEOTIDE SEQUENCE</scope>
</reference>
<evidence type="ECO:0000256" key="2">
    <source>
        <dbReference type="SAM" id="Phobius"/>
    </source>
</evidence>
<accession>A0A1W1CXH1</accession>
<organism evidence="4">
    <name type="scientific">hydrothermal vent metagenome</name>
    <dbReference type="NCBI Taxonomy" id="652676"/>
    <lineage>
        <taxon>unclassified sequences</taxon>
        <taxon>metagenomes</taxon>
        <taxon>ecological metagenomes</taxon>
    </lineage>
</organism>
<feature type="region of interest" description="Disordered" evidence="1">
    <location>
        <begin position="68"/>
        <end position="108"/>
    </location>
</feature>
<dbReference type="InterPro" id="IPR007730">
    <property type="entry name" value="SPOR-like_dom"/>
</dbReference>
<sequence length="259" mass="29637">MNDHDLDDLVMDTEPAKNHTKAKNPLTLFALVIIILILGIVFNKNFHQENKNPELFDENMNDFIAPELQLQDSDNTENNKLSSLNTDDETEMPSPDEPSVESLIAQRQKTPLDRMQVIEMPIERTQRTATKESKRTVVVEKKTEAPVVVKKVIQEKVLERKPIKEVERKPLVHKPTQEKQIQHGNDRNYYIQVGAFKNDPSQRLLSVITSTGFKYLITEPSRSGAKKLLIGPYSDKSSVNKALKRVQTRINKSAYVIHK</sequence>
<keyword evidence="2" id="KW-1133">Transmembrane helix</keyword>
<dbReference type="EMBL" id="FPHM01000158">
    <property type="protein sequence ID" value="SFV70479.1"/>
    <property type="molecule type" value="Genomic_DNA"/>
</dbReference>
<dbReference type="GO" id="GO:0042834">
    <property type="term" value="F:peptidoglycan binding"/>
    <property type="evidence" value="ECO:0007669"/>
    <property type="project" value="InterPro"/>
</dbReference>
<keyword evidence="2" id="KW-0812">Transmembrane</keyword>
<protein>
    <submittedName>
        <fullName evidence="4">Membrane protein</fullName>
    </submittedName>
</protein>
<dbReference type="InterPro" id="IPR036680">
    <property type="entry name" value="SPOR-like_sf"/>
</dbReference>
<keyword evidence="2" id="KW-0472">Membrane</keyword>